<evidence type="ECO:0000256" key="1">
    <source>
        <dbReference type="SAM" id="MobiDB-lite"/>
    </source>
</evidence>
<feature type="chain" id="PRO_5022763923" description="Secreted protein" evidence="2">
    <location>
        <begin position="22"/>
        <end position="69"/>
    </location>
</feature>
<evidence type="ECO:0000256" key="2">
    <source>
        <dbReference type="SAM" id="SignalP"/>
    </source>
</evidence>
<keyword evidence="2" id="KW-0732">Signal</keyword>
<name>A0A5B7FL01_PORTR</name>
<reference evidence="3 4" key="1">
    <citation type="submission" date="2019-05" db="EMBL/GenBank/DDBJ databases">
        <title>Another draft genome of Portunus trituberculatus and its Hox gene families provides insights of decapod evolution.</title>
        <authorList>
            <person name="Jeong J.-H."/>
            <person name="Song I."/>
            <person name="Kim S."/>
            <person name="Choi T."/>
            <person name="Kim D."/>
            <person name="Ryu S."/>
            <person name="Kim W."/>
        </authorList>
    </citation>
    <scope>NUCLEOTIDE SEQUENCE [LARGE SCALE GENOMIC DNA]</scope>
    <source>
        <tissue evidence="3">Muscle</tissue>
    </source>
</reference>
<sequence length="69" mass="7629">MFHAATGLHKPFSLLPLLVLAHVPALPRPLLPFTPPPASQPLPPRSVFPPRSRGVWSHRKESCSQWGCD</sequence>
<comment type="caution">
    <text evidence="3">The sequence shown here is derived from an EMBL/GenBank/DDBJ whole genome shotgun (WGS) entry which is preliminary data.</text>
</comment>
<feature type="region of interest" description="Disordered" evidence="1">
    <location>
        <begin position="34"/>
        <end position="69"/>
    </location>
</feature>
<dbReference type="Proteomes" id="UP000324222">
    <property type="component" value="Unassembled WGS sequence"/>
</dbReference>
<dbReference type="EMBL" id="VSRR010007085">
    <property type="protein sequence ID" value="MPC46186.1"/>
    <property type="molecule type" value="Genomic_DNA"/>
</dbReference>
<protein>
    <recommendedName>
        <fullName evidence="5">Secreted protein</fullName>
    </recommendedName>
</protein>
<evidence type="ECO:0000313" key="4">
    <source>
        <dbReference type="Proteomes" id="UP000324222"/>
    </source>
</evidence>
<feature type="compositionally biased region" description="Pro residues" evidence="1">
    <location>
        <begin position="34"/>
        <end position="47"/>
    </location>
</feature>
<proteinExistence type="predicted"/>
<evidence type="ECO:0000313" key="3">
    <source>
        <dbReference type="EMBL" id="MPC46186.1"/>
    </source>
</evidence>
<dbReference type="AlphaFoldDB" id="A0A5B7FL01"/>
<accession>A0A5B7FL01</accession>
<evidence type="ECO:0008006" key="5">
    <source>
        <dbReference type="Google" id="ProtNLM"/>
    </source>
</evidence>
<organism evidence="3 4">
    <name type="scientific">Portunus trituberculatus</name>
    <name type="common">Swimming crab</name>
    <name type="synonym">Neptunus trituberculatus</name>
    <dbReference type="NCBI Taxonomy" id="210409"/>
    <lineage>
        <taxon>Eukaryota</taxon>
        <taxon>Metazoa</taxon>
        <taxon>Ecdysozoa</taxon>
        <taxon>Arthropoda</taxon>
        <taxon>Crustacea</taxon>
        <taxon>Multicrustacea</taxon>
        <taxon>Malacostraca</taxon>
        <taxon>Eumalacostraca</taxon>
        <taxon>Eucarida</taxon>
        <taxon>Decapoda</taxon>
        <taxon>Pleocyemata</taxon>
        <taxon>Brachyura</taxon>
        <taxon>Eubrachyura</taxon>
        <taxon>Portunoidea</taxon>
        <taxon>Portunidae</taxon>
        <taxon>Portuninae</taxon>
        <taxon>Portunus</taxon>
    </lineage>
</organism>
<gene>
    <name evidence="3" type="ORF">E2C01_039898</name>
</gene>
<feature type="signal peptide" evidence="2">
    <location>
        <begin position="1"/>
        <end position="21"/>
    </location>
</feature>
<keyword evidence="4" id="KW-1185">Reference proteome</keyword>